<evidence type="ECO:0000313" key="3">
    <source>
        <dbReference type="Proteomes" id="UP000179807"/>
    </source>
</evidence>
<evidence type="ECO:0000313" key="2">
    <source>
        <dbReference type="EMBL" id="OHS93405.1"/>
    </source>
</evidence>
<dbReference type="EMBL" id="MLAK01001404">
    <property type="protein sequence ID" value="OHS93405.1"/>
    <property type="molecule type" value="Genomic_DNA"/>
</dbReference>
<proteinExistence type="predicted"/>
<dbReference type="RefSeq" id="XP_068346542.1">
    <property type="nucleotide sequence ID" value="XM_068496253.1"/>
</dbReference>
<feature type="compositionally biased region" description="Polar residues" evidence="1">
    <location>
        <begin position="157"/>
        <end position="174"/>
    </location>
</feature>
<feature type="compositionally biased region" description="Acidic residues" evidence="1">
    <location>
        <begin position="330"/>
        <end position="347"/>
    </location>
</feature>
<dbReference type="Proteomes" id="UP000179807">
    <property type="component" value="Unassembled WGS sequence"/>
</dbReference>
<feature type="compositionally biased region" description="Acidic residues" evidence="1">
    <location>
        <begin position="399"/>
        <end position="418"/>
    </location>
</feature>
<gene>
    <name evidence="2" type="ORF">TRFO_11821</name>
</gene>
<accession>A0A1J4J7I4</accession>
<sequence length="418" mass="46140">MVVEGIKNDNKFNLLKPYKIIKTEKSYLIAAQIVLQFFKKKSLDFSLSTISGETDGAISRIDSNIVSESLNINSEDWLNELLNDWDNIKSTIISKNKDIFKNQLQKRLDEVIPENEKYKPKTDKFKINHTPNNQTVNKPKAAAPSKTSRVSIAPKGKSSNQISNVSSPASSQKVDVQLESSSESIEDIPIADIDDEDTGSVNVAPPVTSESSEEKEIPIKSDSSFDEIPVKNDNSSLQDVSIEDVSVKTENSSLLEVPVIKSDQSSDNVIDIASDESYSDMVMSPTKSSTASPSPAKKNPSFRQEDDSDDFKSKTNFGMPPIPTKKADSSDDFDVDVDEDFDDDFDEPSPAKTQNSDNTKSTLYRNIPSPAAEPQIHPLPKPAPKTQNSIINPVASNITDDDSDWDDIEDIDIQLDDD</sequence>
<keyword evidence="3" id="KW-1185">Reference proteome</keyword>
<feature type="compositionally biased region" description="Polar residues" evidence="1">
    <location>
        <begin position="351"/>
        <end position="364"/>
    </location>
</feature>
<dbReference type="AlphaFoldDB" id="A0A1J4J7I4"/>
<name>A0A1J4J7I4_9EUKA</name>
<evidence type="ECO:0000256" key="1">
    <source>
        <dbReference type="SAM" id="MobiDB-lite"/>
    </source>
</evidence>
<organism evidence="2 3">
    <name type="scientific">Tritrichomonas foetus</name>
    <dbReference type="NCBI Taxonomy" id="1144522"/>
    <lineage>
        <taxon>Eukaryota</taxon>
        <taxon>Metamonada</taxon>
        <taxon>Parabasalia</taxon>
        <taxon>Tritrichomonadida</taxon>
        <taxon>Tritrichomonadidae</taxon>
        <taxon>Tritrichomonas</taxon>
    </lineage>
</organism>
<dbReference type="GeneID" id="94830957"/>
<comment type="caution">
    <text evidence="2">The sequence shown here is derived from an EMBL/GenBank/DDBJ whole genome shotgun (WGS) entry which is preliminary data.</text>
</comment>
<protein>
    <submittedName>
        <fullName evidence="2">Uncharacterized protein</fullName>
    </submittedName>
</protein>
<feature type="compositionally biased region" description="Low complexity" evidence="1">
    <location>
        <begin position="179"/>
        <end position="191"/>
    </location>
</feature>
<feature type="compositionally biased region" description="Polar residues" evidence="1">
    <location>
        <begin position="385"/>
        <end position="397"/>
    </location>
</feature>
<feature type="compositionally biased region" description="Low complexity" evidence="1">
    <location>
        <begin position="284"/>
        <end position="301"/>
    </location>
</feature>
<dbReference type="VEuPathDB" id="TrichDB:TRFO_11821"/>
<reference evidence="2" key="1">
    <citation type="submission" date="2016-10" db="EMBL/GenBank/DDBJ databases">
        <authorList>
            <person name="Benchimol M."/>
            <person name="Almeida L.G."/>
            <person name="Vasconcelos A.T."/>
            <person name="Perreira-Neves A."/>
            <person name="Rosa I.A."/>
            <person name="Tasca T."/>
            <person name="Bogo M.R."/>
            <person name="de Souza W."/>
        </authorList>
    </citation>
    <scope>NUCLEOTIDE SEQUENCE [LARGE SCALE GENOMIC DNA]</scope>
    <source>
        <strain evidence="2">K</strain>
    </source>
</reference>
<feature type="region of interest" description="Disordered" evidence="1">
    <location>
        <begin position="119"/>
        <end position="418"/>
    </location>
</feature>